<accession>A0A8S5QBZ2</accession>
<sequence length="80" mass="9009">MNSLTNIELEGLYTPKETAEFLCVSPRTLANWRAARKNLDFVRVGGTEIGGIVRGCSVFYEGAEIRRYMEKNYGLVAKYA</sequence>
<protein>
    <submittedName>
        <fullName evidence="1">Helix-turn-helix domain protein</fullName>
    </submittedName>
</protein>
<dbReference type="EMBL" id="BK015628">
    <property type="protein sequence ID" value="DAE16600.1"/>
    <property type="molecule type" value="Genomic_DNA"/>
</dbReference>
<evidence type="ECO:0000313" key="1">
    <source>
        <dbReference type="EMBL" id="DAE16600.1"/>
    </source>
</evidence>
<name>A0A8S5QBZ2_9CAUD</name>
<proteinExistence type="predicted"/>
<organism evidence="1">
    <name type="scientific">Myoviridae sp. ctw4b6</name>
    <dbReference type="NCBI Taxonomy" id="2825206"/>
    <lineage>
        <taxon>Viruses</taxon>
        <taxon>Duplodnaviria</taxon>
        <taxon>Heunggongvirae</taxon>
        <taxon>Uroviricota</taxon>
        <taxon>Caudoviricetes</taxon>
    </lineage>
</organism>
<reference evidence="1" key="1">
    <citation type="journal article" date="2021" name="Proc. Natl. Acad. Sci. U.S.A.">
        <title>A Catalog of Tens of Thousands of Viruses from Human Metagenomes Reveals Hidden Associations with Chronic Diseases.</title>
        <authorList>
            <person name="Tisza M.J."/>
            <person name="Buck C.B."/>
        </authorList>
    </citation>
    <scope>NUCLEOTIDE SEQUENCE</scope>
    <source>
        <strain evidence="1">Ctw4b6</strain>
    </source>
</reference>